<gene>
    <name evidence="1" type="ORF">LOD99_12271</name>
</gene>
<dbReference type="PANTHER" id="PTHR36300:SF1">
    <property type="entry name" value="RAW, ISOFORM A"/>
    <property type="match status" value="1"/>
</dbReference>
<protein>
    <submittedName>
        <fullName evidence="1">Uncharacterized protein</fullName>
    </submittedName>
</protein>
<evidence type="ECO:0000313" key="1">
    <source>
        <dbReference type="EMBL" id="KAI6647274.1"/>
    </source>
</evidence>
<name>A0AAV7JF33_9METZ</name>
<proteinExistence type="predicted"/>
<dbReference type="InterPro" id="IPR039470">
    <property type="entry name" value="Nuc_deoxyri_tr2"/>
</dbReference>
<accession>A0AAV7JF33</accession>
<dbReference type="AlphaFoldDB" id="A0AAV7JF33"/>
<dbReference type="GO" id="GO:0005886">
    <property type="term" value="C:plasma membrane"/>
    <property type="evidence" value="ECO:0007669"/>
    <property type="project" value="TreeGrafter"/>
</dbReference>
<comment type="caution">
    <text evidence="1">The sequence shown here is derived from an EMBL/GenBank/DDBJ whole genome shotgun (WGS) entry which is preliminary data.</text>
</comment>
<dbReference type="EMBL" id="JAKMXF010000343">
    <property type="protein sequence ID" value="KAI6647274.1"/>
    <property type="molecule type" value="Genomic_DNA"/>
</dbReference>
<dbReference type="Proteomes" id="UP001165289">
    <property type="component" value="Unassembled WGS sequence"/>
</dbReference>
<sequence>MSVSFFNKKFRDTFNTFANDQKLYRENIELALNVLNTSSSTGNIDQMLCAAGEANPRISSDYLTYSEFVILVMEIFTHNKQLQSAVPKQCTKQLRESGGKYDVFLAGSCNPTTWRKDTVIPYLEREDITYYNPQVDDWYPELIQVEESAKKNSFLKFVVFDSQTRALASLVETAFMASIGWRLVVVLHYLSESDEVKIAGETLTKQEVKDLNRGRSFLCDILEKSGIPVFDNLEEALKLTSDLVQGRDSYERILAQNTRTDYQYGNWLIQLRNIFNKQMAGNDSNSITPYQTLSALQEFLQTQNIPSTTRNGLRYLDLINCNISFDMFCILTAEAVYQCNNSLWTWGMSLLGSFLQYTSSMVKSPNRESNNQEDNCYHVFLGGSCGDTTWRNDKAIPLLEENNITYYNPQLKVDQWNIRKIPEENLAKKTSKTVLFVISKDSPSIGSLTEAAYLMGVGHNVYLVVEDLDVSSKDFPYTMTATAQKDNKRARLYIRGTAKAYSVPAFSTINEAISAIIKDK</sequence>
<dbReference type="Gene3D" id="3.40.50.450">
    <property type="match status" value="2"/>
</dbReference>
<keyword evidence="2" id="KW-1185">Reference proteome</keyword>
<evidence type="ECO:0000313" key="2">
    <source>
        <dbReference type="Proteomes" id="UP001165289"/>
    </source>
</evidence>
<dbReference type="Pfam" id="PF15891">
    <property type="entry name" value="Nuc_deoxyri_tr2"/>
    <property type="match status" value="2"/>
</dbReference>
<reference evidence="1 2" key="1">
    <citation type="journal article" date="2023" name="BMC Biol.">
        <title>The compact genome of the sponge Oopsacas minuta (Hexactinellida) is lacking key metazoan core genes.</title>
        <authorList>
            <person name="Santini S."/>
            <person name="Schenkelaars Q."/>
            <person name="Jourda C."/>
            <person name="Duchesne M."/>
            <person name="Belahbib H."/>
            <person name="Rocher C."/>
            <person name="Selva M."/>
            <person name="Riesgo A."/>
            <person name="Vervoort M."/>
            <person name="Leys S.P."/>
            <person name="Kodjabachian L."/>
            <person name="Le Bivic A."/>
            <person name="Borchiellini C."/>
            <person name="Claverie J.M."/>
            <person name="Renard E."/>
        </authorList>
    </citation>
    <scope>NUCLEOTIDE SEQUENCE [LARGE SCALE GENOMIC DNA]</scope>
    <source>
        <strain evidence="1">SPO-2</strain>
    </source>
</reference>
<dbReference type="PANTHER" id="PTHR36300">
    <property type="entry name" value="RAW, ISOFORM A"/>
    <property type="match status" value="1"/>
</dbReference>
<organism evidence="1 2">
    <name type="scientific">Oopsacas minuta</name>
    <dbReference type="NCBI Taxonomy" id="111878"/>
    <lineage>
        <taxon>Eukaryota</taxon>
        <taxon>Metazoa</taxon>
        <taxon>Porifera</taxon>
        <taxon>Hexactinellida</taxon>
        <taxon>Hexasterophora</taxon>
        <taxon>Lyssacinosida</taxon>
        <taxon>Leucopsacidae</taxon>
        <taxon>Oopsacas</taxon>
    </lineage>
</organism>